<dbReference type="SUPFAM" id="SSF48371">
    <property type="entry name" value="ARM repeat"/>
    <property type="match status" value="1"/>
</dbReference>
<evidence type="ECO:0000313" key="2">
    <source>
        <dbReference type="Proteomes" id="UP001256646"/>
    </source>
</evidence>
<gene>
    <name evidence="1" type="ORF">RGC78_10640</name>
</gene>
<protein>
    <submittedName>
        <fullName evidence="1">HEAT repeat domain-containing protein</fullName>
    </submittedName>
</protein>
<comment type="caution">
    <text evidence="1">The sequence shown here is derived from an EMBL/GenBank/DDBJ whole genome shotgun (WGS) entry which is preliminary data.</text>
</comment>
<keyword evidence="2" id="KW-1185">Reference proteome</keyword>
<dbReference type="InterPro" id="IPR011989">
    <property type="entry name" value="ARM-like"/>
</dbReference>
<dbReference type="Gene3D" id="1.25.10.10">
    <property type="entry name" value="Leucine-rich Repeat Variant"/>
    <property type="match status" value="1"/>
</dbReference>
<dbReference type="InterPro" id="IPR016024">
    <property type="entry name" value="ARM-type_fold"/>
</dbReference>
<evidence type="ECO:0000313" key="1">
    <source>
        <dbReference type="EMBL" id="MDR5587923.1"/>
    </source>
</evidence>
<accession>A0ABU1EI67</accession>
<organism evidence="1 2">
    <name type="scientific">Clostridium aquiflavi</name>
    <dbReference type="NCBI Taxonomy" id="3073603"/>
    <lineage>
        <taxon>Bacteria</taxon>
        <taxon>Bacillati</taxon>
        <taxon>Bacillota</taxon>
        <taxon>Clostridia</taxon>
        <taxon>Eubacteriales</taxon>
        <taxon>Clostridiaceae</taxon>
        <taxon>Clostridium</taxon>
    </lineage>
</organism>
<proteinExistence type="predicted"/>
<sequence>MFFSNIINKKKSLIKELDSLGYSERVQKVALLARDMDKDKCIKLLYSLLEGGEYEANLALVGADVIRNCEIITKALSHHKNSIRIKAAKLLAKHGSVDEIEKEMRNLSCECRKKLLNTIYYVNRRDVAERLFPIVYSKYGAGEAKRIFAICSDETVEKYIDEIGYAIDHWNRIAVYHEKVFIKYFKKSLEDAKDRERVYVWNTFFDAVEVLVLSNGEFILDCAMNFPPRDKIYSILSKQFGILVRKNPSKVHSILLSEECRKELLLYGVPRCIFSRKVNFTINQWIEIGKILKNKVNHIIKILHSLPPSNREDFFYGVYDEDEVNKKVFHRAILKELPSKLRDKIAKNMLNIKEVLNNKNRYINTLAYCDIEFSRGILEKEAKASNAEERSLALKLIIKSTALSRREVSETLTYLSRIKNDQDPVRKAVLEELSNCQTSLYDDKDVKLLEVIFNSVIEARDTSYDTLNYLGKLAFKILKHNTDKNNSKIFKFALNTLTSLSKRNSILFLFKLDDIEKGLEKIIFEEFYPLLKDLNKRENYSCIIKMANLLGKRGYKIEKLQELLKEVVMSKYENYSKEAAKNYLAYKKTRDKRVKELLEMDKSFICINEVFLHLHTRRQEWLDPYIEGNVIKGKFLSGETIYLLPAVDKFNKYLPRQQQTFSKLLKIIANGSQYSYYERHQAIHALAKMSDIDLRCFDGLVKSSEVLISESALHALSTTEEPEKAIKVLLDNLDGDKARTAMYSIPRCIRNMNHESFTKVIDELFQREHLKITVRKEVIRLLGEYRSEENIKLLLNEAKKENVHKDVQIAIGHVARKYLDYEFAWEILARLIECKEGDVIKSLLSQYSNHLQKKYRNRYLKLILKIADLDDNEVSKEAIITMKNWINIDENSIANSAYKVITDLNDSGKWKSALDLLICVVVDGNINKYIIDTVRFMVNVRITEDINGKSQRDMPHIQRLNFLVNKIVSLNKMTRQKLIPLFEEIIEVIKSDETLKKMSIKLYTACIDFDNSIKTIKYINNIAQILKERPYIMEFSYNEISKVLQNLKGYYNPENLMKSIDEIILQDITEAMYISLSLLETAGNDLLWREDCCEKLRTFRNHKNIEICSKALHIWTSIE</sequence>
<dbReference type="Proteomes" id="UP001256646">
    <property type="component" value="Unassembled WGS sequence"/>
</dbReference>
<name>A0ABU1EI67_9CLOT</name>
<dbReference type="EMBL" id="JAVJAN010000026">
    <property type="protein sequence ID" value="MDR5587923.1"/>
    <property type="molecule type" value="Genomic_DNA"/>
</dbReference>
<dbReference type="RefSeq" id="WP_309556614.1">
    <property type="nucleotide sequence ID" value="NZ_JAVJAN010000026.1"/>
</dbReference>
<reference evidence="1 2" key="1">
    <citation type="submission" date="2023-09" db="EMBL/GenBank/DDBJ databases">
        <authorList>
            <person name="Zhai L."/>
        </authorList>
    </citation>
    <scope>NUCLEOTIDE SEQUENCE [LARGE SCALE GENOMIC DNA]</scope>
    <source>
        <strain evidence="1 2">5 N-1</strain>
    </source>
</reference>